<dbReference type="RefSeq" id="WP_345315629.1">
    <property type="nucleotide sequence ID" value="NZ_BAABLF010000005.1"/>
</dbReference>
<evidence type="ECO:0000256" key="1">
    <source>
        <dbReference type="SAM" id="Phobius"/>
    </source>
</evidence>
<sequence>MTPQPWYKQFWPWFLIILPCCAVVASVYTYFIAANTPFAMVSEDYYKEGKGINQDLSRIRTAQKLGLRFSLDIEDNAILIRQHGGEPVNGAVEVEFHHVTLADRDFTQMLTRDGHGAYRLPLEGPLEGSWMVQIDAYDQSWRLQSRVTLPSEDTLWFQ</sequence>
<name>A0ABP9RX99_9GAMM</name>
<keyword evidence="1" id="KW-0812">Transmembrane</keyword>
<keyword evidence="1" id="KW-0472">Membrane</keyword>
<protein>
    <submittedName>
        <fullName evidence="2">FixH family protein</fullName>
    </submittedName>
</protein>
<dbReference type="Proteomes" id="UP001501600">
    <property type="component" value="Unassembled WGS sequence"/>
</dbReference>
<dbReference type="InterPro" id="IPR008620">
    <property type="entry name" value="FixH"/>
</dbReference>
<gene>
    <name evidence="2" type="ORF">GCM10025772_06720</name>
</gene>
<evidence type="ECO:0000313" key="2">
    <source>
        <dbReference type="EMBL" id="GAA5187937.1"/>
    </source>
</evidence>
<comment type="caution">
    <text evidence="2">The sequence shown here is derived from an EMBL/GenBank/DDBJ whole genome shotgun (WGS) entry which is preliminary data.</text>
</comment>
<accession>A0ABP9RX99</accession>
<dbReference type="Pfam" id="PF05751">
    <property type="entry name" value="FixH"/>
    <property type="match status" value="1"/>
</dbReference>
<dbReference type="EMBL" id="BAABLF010000005">
    <property type="protein sequence ID" value="GAA5187937.1"/>
    <property type="molecule type" value="Genomic_DNA"/>
</dbReference>
<reference evidence="3" key="1">
    <citation type="journal article" date="2019" name="Int. J. Syst. Evol. Microbiol.">
        <title>The Global Catalogue of Microorganisms (GCM) 10K type strain sequencing project: providing services to taxonomists for standard genome sequencing and annotation.</title>
        <authorList>
            <consortium name="The Broad Institute Genomics Platform"/>
            <consortium name="The Broad Institute Genome Sequencing Center for Infectious Disease"/>
            <person name="Wu L."/>
            <person name="Ma J."/>
        </authorList>
    </citation>
    <scope>NUCLEOTIDE SEQUENCE [LARGE SCALE GENOMIC DNA]</scope>
    <source>
        <strain evidence="3">JCM 18720</strain>
    </source>
</reference>
<keyword evidence="1" id="KW-1133">Transmembrane helix</keyword>
<keyword evidence="3" id="KW-1185">Reference proteome</keyword>
<organism evidence="2 3">
    <name type="scientific">Ferrimonas gelatinilytica</name>
    <dbReference type="NCBI Taxonomy" id="1255257"/>
    <lineage>
        <taxon>Bacteria</taxon>
        <taxon>Pseudomonadati</taxon>
        <taxon>Pseudomonadota</taxon>
        <taxon>Gammaproteobacteria</taxon>
        <taxon>Alteromonadales</taxon>
        <taxon>Ferrimonadaceae</taxon>
        <taxon>Ferrimonas</taxon>
    </lineage>
</organism>
<evidence type="ECO:0000313" key="3">
    <source>
        <dbReference type="Proteomes" id="UP001501600"/>
    </source>
</evidence>
<feature type="transmembrane region" description="Helical" evidence="1">
    <location>
        <begin position="12"/>
        <end position="33"/>
    </location>
</feature>
<proteinExistence type="predicted"/>